<evidence type="ECO:0000313" key="4">
    <source>
        <dbReference type="EMBL" id="MEJ2868851.1"/>
    </source>
</evidence>
<dbReference type="PANTHER" id="PTHR30466">
    <property type="entry name" value="FLAVIN REDUCTASE"/>
    <property type="match status" value="1"/>
</dbReference>
<dbReference type="EMBL" id="JBBEGN010000006">
    <property type="protein sequence ID" value="MEJ2868851.1"/>
    <property type="molecule type" value="Genomic_DNA"/>
</dbReference>
<gene>
    <name evidence="4" type="ORF">WCD74_13850</name>
</gene>
<dbReference type="SMART" id="SM00903">
    <property type="entry name" value="Flavin_Reduct"/>
    <property type="match status" value="1"/>
</dbReference>
<dbReference type="PANTHER" id="PTHR30466:SF11">
    <property type="entry name" value="FLAVIN-DEPENDENT MONOOXYGENASE, REDUCTASE SUBUNIT HSAB"/>
    <property type="match status" value="1"/>
</dbReference>
<dbReference type="Proteomes" id="UP001385809">
    <property type="component" value="Unassembled WGS sequence"/>
</dbReference>
<evidence type="ECO:0000313" key="5">
    <source>
        <dbReference type="Proteomes" id="UP001385809"/>
    </source>
</evidence>
<name>A0ABU8MPJ5_9PSEU</name>
<dbReference type="InterPro" id="IPR012349">
    <property type="entry name" value="Split_barrel_FMN-bd"/>
</dbReference>
<comment type="caution">
    <text evidence="4">The sequence shown here is derived from an EMBL/GenBank/DDBJ whole genome shotgun (WGS) entry which is preliminary data.</text>
</comment>
<protein>
    <submittedName>
        <fullName evidence="4">Flavin reductase family protein</fullName>
        <ecNumber evidence="4">1.-.-.-</ecNumber>
    </submittedName>
</protein>
<dbReference type="Pfam" id="PF01613">
    <property type="entry name" value="Flavin_Reduct"/>
    <property type="match status" value="1"/>
</dbReference>
<evidence type="ECO:0000259" key="3">
    <source>
        <dbReference type="SMART" id="SM00903"/>
    </source>
</evidence>
<dbReference type="RefSeq" id="WP_337695431.1">
    <property type="nucleotide sequence ID" value="NZ_JBBEGN010000006.1"/>
</dbReference>
<dbReference type="GO" id="GO:0016491">
    <property type="term" value="F:oxidoreductase activity"/>
    <property type="evidence" value="ECO:0007669"/>
    <property type="project" value="UniProtKB-KW"/>
</dbReference>
<accession>A0ABU8MPJ5</accession>
<evidence type="ECO:0000256" key="2">
    <source>
        <dbReference type="ARBA" id="ARBA00023002"/>
    </source>
</evidence>
<feature type="domain" description="Flavin reductase like" evidence="3">
    <location>
        <begin position="13"/>
        <end position="155"/>
    </location>
</feature>
<dbReference type="InterPro" id="IPR002563">
    <property type="entry name" value="Flavin_Rdtase-like_dom"/>
</dbReference>
<keyword evidence="2 4" id="KW-0560">Oxidoreductase</keyword>
<keyword evidence="5" id="KW-1185">Reference proteome</keyword>
<sequence length="188" mass="19467">MPLDAAGLRTAFSARPEGLVALAADVGGLREGMAASTFTPASLDPPLVSVCVARSSRTWPRLRASRGLGVSVLAEEHEQVARRLSARDGDRFAGTAVTTRSSGAVLIDGACAWFECAIEDELDAGDHLIALLAVLEVHHLPDARPLVFHRSSFTQLASPCPAPAPVAGLVGAADGHAGPPRDTGPARH</sequence>
<dbReference type="SUPFAM" id="SSF50475">
    <property type="entry name" value="FMN-binding split barrel"/>
    <property type="match status" value="1"/>
</dbReference>
<proteinExistence type="inferred from homology"/>
<organism evidence="4 5">
    <name type="scientific">Actinomycetospora aurantiaca</name>
    <dbReference type="NCBI Taxonomy" id="3129233"/>
    <lineage>
        <taxon>Bacteria</taxon>
        <taxon>Bacillati</taxon>
        <taxon>Actinomycetota</taxon>
        <taxon>Actinomycetes</taxon>
        <taxon>Pseudonocardiales</taxon>
        <taxon>Pseudonocardiaceae</taxon>
        <taxon>Actinomycetospora</taxon>
    </lineage>
</organism>
<comment type="similarity">
    <text evidence="1">Belongs to the non-flavoprotein flavin reductase family.</text>
</comment>
<evidence type="ECO:0000256" key="1">
    <source>
        <dbReference type="ARBA" id="ARBA00008898"/>
    </source>
</evidence>
<reference evidence="4 5" key="1">
    <citation type="submission" date="2024-03" db="EMBL/GenBank/DDBJ databases">
        <title>Actinomycetospora sp. OC33-EN08, a novel actinomycete isolated from wild orchid (Aerides multiflora).</title>
        <authorList>
            <person name="Suriyachadkun C."/>
        </authorList>
    </citation>
    <scope>NUCLEOTIDE SEQUENCE [LARGE SCALE GENOMIC DNA]</scope>
    <source>
        <strain evidence="4 5">OC33-EN08</strain>
    </source>
</reference>
<dbReference type="InterPro" id="IPR050268">
    <property type="entry name" value="NADH-dep_flavin_reductase"/>
</dbReference>
<dbReference type="EC" id="1.-.-.-" evidence="4"/>
<dbReference type="Gene3D" id="2.30.110.10">
    <property type="entry name" value="Electron Transport, Fmn-binding Protein, Chain A"/>
    <property type="match status" value="1"/>
</dbReference>